<dbReference type="OMA" id="KMHRSAM"/>
<dbReference type="OrthoDB" id="8950865at2759"/>
<feature type="compositionally biased region" description="Polar residues" evidence="1">
    <location>
        <begin position="305"/>
        <end position="317"/>
    </location>
</feature>
<dbReference type="RefSeq" id="XP_008307157.1">
    <property type="nucleotide sequence ID" value="XM_008308935.2"/>
</dbReference>
<feature type="compositionally biased region" description="Low complexity" evidence="1">
    <location>
        <begin position="202"/>
        <end position="218"/>
    </location>
</feature>
<evidence type="ECO:0000256" key="1">
    <source>
        <dbReference type="SAM" id="MobiDB-lite"/>
    </source>
</evidence>
<name>A0A3P8VCC0_CYNSE</name>
<dbReference type="Ensembl" id="ENSCSET00000010213.1">
    <property type="protein sequence ID" value="ENSCSEP00000010092.1"/>
    <property type="gene ID" value="ENSCSEG00000006481.1"/>
</dbReference>
<feature type="region of interest" description="Disordered" evidence="1">
    <location>
        <begin position="305"/>
        <end position="356"/>
    </location>
</feature>
<dbReference type="AlphaFoldDB" id="A0A3P8VCC0"/>
<dbReference type="PANTHER" id="PTHR16070:SF1">
    <property type="entry name" value="PROTEIN FAM222B"/>
    <property type="match status" value="1"/>
</dbReference>
<feature type="compositionally biased region" description="Low complexity" evidence="1">
    <location>
        <begin position="263"/>
        <end position="273"/>
    </location>
</feature>
<dbReference type="Pfam" id="PF15258">
    <property type="entry name" value="FAM222A"/>
    <property type="match status" value="2"/>
</dbReference>
<feature type="region of interest" description="Disordered" evidence="1">
    <location>
        <begin position="681"/>
        <end position="700"/>
    </location>
</feature>
<evidence type="ECO:0000313" key="3">
    <source>
        <dbReference type="Proteomes" id="UP000265120"/>
    </source>
</evidence>
<dbReference type="GeneID" id="103377938"/>
<reference evidence="2 3" key="1">
    <citation type="journal article" date="2014" name="Nat. Genet.">
        <title>Whole-genome sequence of a flatfish provides insights into ZW sex chromosome evolution and adaptation to a benthic lifestyle.</title>
        <authorList>
            <person name="Chen S."/>
            <person name="Zhang G."/>
            <person name="Shao C."/>
            <person name="Huang Q."/>
            <person name="Liu G."/>
            <person name="Zhang P."/>
            <person name="Song W."/>
            <person name="An N."/>
            <person name="Chalopin D."/>
            <person name="Volff J.N."/>
            <person name="Hong Y."/>
            <person name="Li Q."/>
            <person name="Sha Z."/>
            <person name="Zhou H."/>
            <person name="Xie M."/>
            <person name="Yu Q."/>
            <person name="Liu Y."/>
            <person name="Xiang H."/>
            <person name="Wang N."/>
            <person name="Wu K."/>
            <person name="Yang C."/>
            <person name="Zhou Q."/>
            <person name="Liao X."/>
            <person name="Yang L."/>
            <person name="Hu Q."/>
            <person name="Zhang J."/>
            <person name="Meng L."/>
            <person name="Jin L."/>
            <person name="Tian Y."/>
            <person name="Lian J."/>
            <person name="Yang J."/>
            <person name="Miao G."/>
            <person name="Liu S."/>
            <person name="Liang Z."/>
            <person name="Yan F."/>
            <person name="Li Y."/>
            <person name="Sun B."/>
            <person name="Zhang H."/>
            <person name="Zhang J."/>
            <person name="Zhu Y."/>
            <person name="Du M."/>
            <person name="Zhao Y."/>
            <person name="Schartl M."/>
            <person name="Tang Q."/>
            <person name="Wang J."/>
        </authorList>
    </citation>
    <scope>NUCLEOTIDE SEQUENCE</scope>
</reference>
<accession>A0A3P8VCC0</accession>
<keyword evidence="3" id="KW-1185">Reference proteome</keyword>
<feature type="compositionally biased region" description="Polar residues" evidence="1">
    <location>
        <begin position="131"/>
        <end position="145"/>
    </location>
</feature>
<dbReference type="InterPro" id="IPR029340">
    <property type="entry name" value="FAM222"/>
</dbReference>
<feature type="compositionally biased region" description="Polar residues" evidence="1">
    <location>
        <begin position="230"/>
        <end position="243"/>
    </location>
</feature>
<evidence type="ECO:0000313" key="2">
    <source>
        <dbReference type="Ensembl" id="ENSCSEP00000010090.1"/>
    </source>
</evidence>
<dbReference type="KEGG" id="csem:103377938"/>
<feature type="compositionally biased region" description="Polar residues" evidence="1">
    <location>
        <begin position="172"/>
        <end position="201"/>
    </location>
</feature>
<dbReference type="RefSeq" id="XP_008307156.1">
    <property type="nucleotide sequence ID" value="XM_008308934.2"/>
</dbReference>
<protein>
    <submittedName>
        <fullName evidence="2">Family with sequence similarity 222 member B</fullName>
    </submittedName>
</protein>
<dbReference type="PANTHER" id="PTHR16070">
    <property type="entry name" value="PROTEIN FAM222A-RELATED"/>
    <property type="match status" value="1"/>
</dbReference>
<feature type="compositionally biased region" description="Low complexity" evidence="1">
    <location>
        <begin position="476"/>
        <end position="504"/>
    </location>
</feature>
<proteinExistence type="predicted"/>
<reference evidence="2" key="2">
    <citation type="submission" date="2025-05" db="UniProtKB">
        <authorList>
            <consortium name="Ensembl"/>
        </authorList>
    </citation>
    <scope>IDENTIFICATION</scope>
</reference>
<dbReference type="Ensembl" id="ENSCSET00000010211.1">
    <property type="protein sequence ID" value="ENSCSEP00000010090.1"/>
    <property type="gene ID" value="ENSCSEG00000006481.1"/>
</dbReference>
<feature type="region of interest" description="Disordered" evidence="1">
    <location>
        <begin position="78"/>
        <end position="97"/>
    </location>
</feature>
<feature type="compositionally biased region" description="Low complexity" evidence="1">
    <location>
        <begin position="84"/>
        <end position="97"/>
    </location>
</feature>
<dbReference type="Proteomes" id="UP000265120">
    <property type="component" value="Chromosome 4"/>
</dbReference>
<organism evidence="2 3">
    <name type="scientific">Cynoglossus semilaevis</name>
    <name type="common">Tongue sole</name>
    <dbReference type="NCBI Taxonomy" id="244447"/>
    <lineage>
        <taxon>Eukaryota</taxon>
        <taxon>Metazoa</taxon>
        <taxon>Chordata</taxon>
        <taxon>Craniata</taxon>
        <taxon>Vertebrata</taxon>
        <taxon>Euteleostomi</taxon>
        <taxon>Actinopterygii</taxon>
        <taxon>Neopterygii</taxon>
        <taxon>Teleostei</taxon>
        <taxon>Neoteleostei</taxon>
        <taxon>Acanthomorphata</taxon>
        <taxon>Carangaria</taxon>
        <taxon>Pleuronectiformes</taxon>
        <taxon>Pleuronectoidei</taxon>
        <taxon>Cynoglossidae</taxon>
        <taxon>Cynoglossinae</taxon>
        <taxon>Cynoglossus</taxon>
    </lineage>
</organism>
<feature type="region of interest" description="Disordered" evidence="1">
    <location>
        <begin position="467"/>
        <end position="504"/>
    </location>
</feature>
<feature type="region of interest" description="Disordered" evidence="1">
    <location>
        <begin position="129"/>
        <end position="273"/>
    </location>
</feature>
<feature type="compositionally biased region" description="Low complexity" evidence="1">
    <location>
        <begin position="154"/>
        <end position="164"/>
    </location>
</feature>
<feature type="compositionally biased region" description="Polar residues" evidence="1">
    <location>
        <begin position="327"/>
        <end position="336"/>
    </location>
</feature>
<dbReference type="GeneTree" id="ENSGT00530000063811"/>
<sequence length="700" mass="76290">MLACLPASGDPTIRLLSHRQMNTGLQKWETTQKMRSANYPTPAELDAYAKKVANNPLTIQIFPNSVKVPQRKHIRRTVNGLDTSSSSQRHSPYSSQVSTSGGLLAVLRAPLKGVIKESDGTRARHLHKTIMNPQSGPYTTQSTLNHPPPSAHLQGQSQSGQKQGMVHPQVLQHPQPTMTHPMTVQHSQTMPHPQALQQRNMAQSQALQRQQSLTQVQAPQQQRLAHPQGIQRQQSLPHSQTVPQGQQQGQSCPSVGAPPPPQQQHLSHLQTLRHQAAPPQALLPQQAVAQDLRHISDAAQLPSLQHTQGQVGSQPLPQTAGAGHPTLPNSLQQQPQGAYGPRKLPDADAPPNITVSTSTIPLSMAASLHQNRPGDLSSIVHQINQLCQARAGMGTTSVCEGQIANPSPISRNLLINASSRVSSHHSVLGPVQSCLNVGPADKAPPQTPIAVMHSQPNISANSIPSFHTDPEKVQMQQQQQQLQHLINQQKQQHQQQQQKLQQQQHIHQLQQRSWAQHQLAHMQQPPEGAHPCKNPRMEAPTECSFPSRNLNYSHKLPNTAQSYALKHPAEKPRPSSPVNCPLGSMPYMNSHYMQPPWGSIPPTAGNNGSGPDDLPGAYQGVQAAASTDRIPGAKYRPVREGLGAPSKLMQNVDFLGGDFQMPGFQEQSLNVMEKMHRPALGQVQDSSNGGAVHTHHPGYH</sequence>